<protein>
    <submittedName>
        <fullName evidence="1">Uncharacterized protein</fullName>
    </submittedName>
</protein>
<gene>
    <name evidence="1" type="ORF">SAMN04488082_1032</name>
</gene>
<dbReference type="OrthoDB" id="5441537at2"/>
<dbReference type="AlphaFoldDB" id="A0A1I3R422"/>
<dbReference type="Proteomes" id="UP000198635">
    <property type="component" value="Unassembled WGS sequence"/>
</dbReference>
<accession>A0A1I3R422</accession>
<reference evidence="2" key="1">
    <citation type="submission" date="2016-10" db="EMBL/GenBank/DDBJ databases">
        <authorList>
            <person name="Varghese N."/>
            <person name="Submissions S."/>
        </authorList>
    </citation>
    <scope>NUCLEOTIDE SEQUENCE [LARGE SCALE GENOMIC DNA]</scope>
    <source>
        <strain evidence="2">DSM 5918</strain>
    </source>
</reference>
<proteinExistence type="predicted"/>
<keyword evidence="2" id="KW-1185">Reference proteome</keyword>
<name>A0A1I3R422_9BACT</name>
<organism evidence="1 2">
    <name type="scientific">Desulfomicrobium apsheronum</name>
    <dbReference type="NCBI Taxonomy" id="52560"/>
    <lineage>
        <taxon>Bacteria</taxon>
        <taxon>Pseudomonadati</taxon>
        <taxon>Thermodesulfobacteriota</taxon>
        <taxon>Desulfovibrionia</taxon>
        <taxon>Desulfovibrionales</taxon>
        <taxon>Desulfomicrobiaceae</taxon>
        <taxon>Desulfomicrobium</taxon>
    </lineage>
</organism>
<evidence type="ECO:0000313" key="2">
    <source>
        <dbReference type="Proteomes" id="UP000198635"/>
    </source>
</evidence>
<dbReference type="RefSeq" id="WP_092372872.1">
    <property type="nucleotide sequence ID" value="NZ_FORX01000003.1"/>
</dbReference>
<sequence length="448" mass="51523">MYVHVDSINSNKFRKLISKCCNRLTKKTLVSLISAINSNSMGSKTVLEFSNNIKKLKIEFEKNNKNNTIYIDSGGYSIITGDVRFSSTKRAIECYNKFIANEESSFDRVFSLDIPYWGNHQDSKHLSMLNLEKYNTISTEYLIDSISNNKQLAEKLHFVWHFKLKSQFHVWRNIFKSHGISSVTAKYAIGGLVGLRERFQTANGRILDFSPFTSMAVKCLAEHLSGPLCSQQFCLHFLGINHPVDRIQIALIDLVFGEFCGRYGYPKPELTYDTINYTISAMNNSRSLKICSYENGALTNHNSFVKVPSNIIRKVYVTDEEYEVYKNESQRFINNEKYNIIDFLSPLNVYSEKSKDAFFADSMKQLEIHSEILMRIDSNIFYDHVIRKINNLFLTLCNTMSDSFKPSLTTNCVELFLGVRHLLNGDMNNIDARVEKTIGTLRLPDPFI</sequence>
<evidence type="ECO:0000313" key="1">
    <source>
        <dbReference type="EMBL" id="SFJ40439.1"/>
    </source>
</evidence>
<dbReference type="EMBL" id="FORX01000003">
    <property type="protein sequence ID" value="SFJ40439.1"/>
    <property type="molecule type" value="Genomic_DNA"/>
</dbReference>